<name>A0A291B9G0_9GAMM</name>
<dbReference type="EMBL" id="CP020660">
    <property type="protein sequence ID" value="ATF09640.1"/>
    <property type="molecule type" value="Genomic_DNA"/>
</dbReference>
<dbReference type="KEGG" id="elux:BTN50_1149"/>
<reference evidence="2" key="1">
    <citation type="submission" date="2017-04" db="EMBL/GenBank/DDBJ databases">
        <title>Genome evolution of the luminous symbionts of deep sea anglerfish.</title>
        <authorList>
            <person name="Hendry T.A."/>
        </authorList>
    </citation>
    <scope>NUCLEOTIDE SEQUENCE [LARGE SCALE GENOMIC DNA]</scope>
</reference>
<accession>A0A291B9G0</accession>
<organism evidence="1 2">
    <name type="scientific">Candidatus Enterovibrio altilux</name>
    <dbReference type="NCBI Taxonomy" id="1927128"/>
    <lineage>
        <taxon>Bacteria</taxon>
        <taxon>Pseudomonadati</taxon>
        <taxon>Pseudomonadota</taxon>
        <taxon>Gammaproteobacteria</taxon>
        <taxon>Vibrionales</taxon>
        <taxon>Vibrionaceae</taxon>
        <taxon>Enterovibrio</taxon>
    </lineage>
</organism>
<protein>
    <submittedName>
        <fullName evidence="1">Uncharacterized protein</fullName>
    </submittedName>
</protein>
<dbReference type="Proteomes" id="UP000218160">
    <property type="component" value="Chromosome 1"/>
</dbReference>
<sequence>MFRVLIEKLVPLLKNKTNYHKRSLAERAMILVKKLLA</sequence>
<keyword evidence="2" id="KW-1185">Reference proteome</keyword>
<gene>
    <name evidence="1" type="ORF">BTN50_1149</name>
</gene>
<dbReference type="AlphaFoldDB" id="A0A291B9G0"/>
<proteinExistence type="predicted"/>
<evidence type="ECO:0000313" key="1">
    <source>
        <dbReference type="EMBL" id="ATF09640.1"/>
    </source>
</evidence>
<evidence type="ECO:0000313" key="2">
    <source>
        <dbReference type="Proteomes" id="UP000218160"/>
    </source>
</evidence>